<dbReference type="GO" id="GO:0016491">
    <property type="term" value="F:oxidoreductase activity"/>
    <property type="evidence" value="ECO:0007669"/>
    <property type="project" value="UniProtKB-KW"/>
</dbReference>
<proteinExistence type="inferred from homology"/>
<evidence type="ECO:0000256" key="6">
    <source>
        <dbReference type="ARBA" id="ARBA00023002"/>
    </source>
</evidence>
<dbReference type="Proteomes" id="UP000204221">
    <property type="component" value="Chromosome"/>
</dbReference>
<evidence type="ECO:0000256" key="8">
    <source>
        <dbReference type="ARBA" id="ARBA00023157"/>
    </source>
</evidence>
<keyword evidence="8" id="KW-1015">Disulfide bond</keyword>
<dbReference type="EMBL" id="CP022521">
    <property type="protein sequence ID" value="ASO22787.1"/>
    <property type="molecule type" value="Genomic_DNA"/>
</dbReference>
<feature type="transmembrane region" description="Helical" evidence="11">
    <location>
        <begin position="126"/>
        <end position="147"/>
    </location>
</feature>
<feature type="domain" description="Vitamin K epoxide reductase" evidence="12">
    <location>
        <begin position="37"/>
        <end position="178"/>
    </location>
</feature>
<evidence type="ECO:0000256" key="7">
    <source>
        <dbReference type="ARBA" id="ARBA00023136"/>
    </source>
</evidence>
<dbReference type="Gene3D" id="1.20.1440.130">
    <property type="entry name" value="VKOR domain"/>
    <property type="match status" value="1"/>
</dbReference>
<feature type="transmembrane region" description="Helical" evidence="11">
    <location>
        <begin position="39"/>
        <end position="60"/>
    </location>
</feature>
<evidence type="ECO:0000259" key="12">
    <source>
        <dbReference type="SMART" id="SM00756"/>
    </source>
</evidence>
<evidence type="ECO:0000313" key="13">
    <source>
        <dbReference type="EMBL" id="ASO22787.1"/>
    </source>
</evidence>
<feature type="transmembrane region" description="Helical" evidence="11">
    <location>
        <begin position="153"/>
        <end position="179"/>
    </location>
</feature>
<keyword evidence="7 11" id="KW-0472">Membrane</keyword>
<gene>
    <name evidence="13" type="ORF">AHOG_25910</name>
</gene>
<evidence type="ECO:0000256" key="10">
    <source>
        <dbReference type="SAM" id="MobiDB-lite"/>
    </source>
</evidence>
<accession>A0A221WBY1</accession>
<dbReference type="InterPro" id="IPR012932">
    <property type="entry name" value="VKOR"/>
</dbReference>
<dbReference type="InterPro" id="IPR041714">
    <property type="entry name" value="VKOR_Actinobacteria"/>
</dbReference>
<dbReference type="AlphaFoldDB" id="A0A221WBY1"/>
<feature type="transmembrane region" description="Helical" evidence="11">
    <location>
        <begin position="101"/>
        <end position="119"/>
    </location>
</feature>
<evidence type="ECO:0000256" key="5">
    <source>
        <dbReference type="ARBA" id="ARBA00022989"/>
    </source>
</evidence>
<keyword evidence="6" id="KW-0560">Oxidoreductase</keyword>
<keyword evidence="9" id="KW-0676">Redox-active center</keyword>
<dbReference type="SMART" id="SM00756">
    <property type="entry name" value="VKc"/>
    <property type="match status" value="1"/>
</dbReference>
<name>A0A221WBY1_9PSEU</name>
<evidence type="ECO:0000256" key="4">
    <source>
        <dbReference type="ARBA" id="ARBA00022719"/>
    </source>
</evidence>
<keyword evidence="4" id="KW-0874">Quinone</keyword>
<dbReference type="Pfam" id="PF07884">
    <property type="entry name" value="VKOR"/>
    <property type="match status" value="1"/>
</dbReference>
<feature type="region of interest" description="Disordered" evidence="10">
    <location>
        <begin position="1"/>
        <end position="33"/>
    </location>
</feature>
<evidence type="ECO:0000256" key="3">
    <source>
        <dbReference type="ARBA" id="ARBA00022692"/>
    </source>
</evidence>
<sequence length="224" mass="24229">MTVAHQLADESAAGSLGSSAPEDRPDDRADSAEHPGSRALALLLAVGGAVGFAAAFVLLIERIQLLIDPLYIPSCSLNEVLSCGSVMTTPQAAAFGFPNPIIGVATFPVVTTIGVALLAGARFHRWFWLGLQAGVTFGMVFVHWLIYSSLFEIRALCPYCMVVWAVMLPIFWYTTVANIRTGRLPSGAVGRALVDYRHVVMLTWSLVIVALVVQAFWGYWVSLF</sequence>
<comment type="subcellular location">
    <subcellularLocation>
        <location evidence="1">Membrane</location>
        <topology evidence="1">Multi-pass membrane protein</topology>
    </subcellularLocation>
</comment>
<dbReference type="KEGG" id="ahg:AHOG_25910"/>
<comment type="similarity">
    <text evidence="2">Belongs to the VKOR family.</text>
</comment>
<reference evidence="13 14" key="1">
    <citation type="submission" date="2017-07" db="EMBL/GenBank/DDBJ databases">
        <title>Complete genome sequence of Actinoalloteichus hoggarensis DSM 45943, type strain of Actinoalloteichus hoggarensis.</title>
        <authorList>
            <person name="Ruckert C."/>
            <person name="Nouioui I."/>
            <person name="Willmese J."/>
            <person name="van Wezel G."/>
            <person name="Klenk H.-P."/>
            <person name="Kalinowski J."/>
            <person name="Zotchev S.B."/>
        </authorList>
    </citation>
    <scope>NUCLEOTIDE SEQUENCE [LARGE SCALE GENOMIC DNA]</scope>
    <source>
        <strain evidence="13 14">DSM 45943</strain>
    </source>
</reference>
<feature type="compositionally biased region" description="Basic and acidic residues" evidence="10">
    <location>
        <begin position="21"/>
        <end position="33"/>
    </location>
</feature>
<evidence type="ECO:0000256" key="2">
    <source>
        <dbReference type="ARBA" id="ARBA00006214"/>
    </source>
</evidence>
<evidence type="ECO:0000256" key="1">
    <source>
        <dbReference type="ARBA" id="ARBA00004141"/>
    </source>
</evidence>
<dbReference type="InterPro" id="IPR038354">
    <property type="entry name" value="VKOR_sf"/>
</dbReference>
<feature type="transmembrane region" description="Helical" evidence="11">
    <location>
        <begin position="199"/>
        <end position="220"/>
    </location>
</feature>
<evidence type="ECO:0000313" key="14">
    <source>
        <dbReference type="Proteomes" id="UP000204221"/>
    </source>
</evidence>
<protein>
    <submittedName>
        <fullName evidence="13">Vitamin K epoxide reductase family protein</fullName>
    </submittedName>
</protein>
<evidence type="ECO:0000256" key="9">
    <source>
        <dbReference type="ARBA" id="ARBA00023284"/>
    </source>
</evidence>
<keyword evidence="5 11" id="KW-1133">Transmembrane helix</keyword>
<keyword evidence="14" id="KW-1185">Reference proteome</keyword>
<dbReference type="CDD" id="cd12922">
    <property type="entry name" value="VKOR_5"/>
    <property type="match status" value="1"/>
</dbReference>
<keyword evidence="3 11" id="KW-0812">Transmembrane</keyword>
<evidence type="ECO:0000256" key="11">
    <source>
        <dbReference type="SAM" id="Phobius"/>
    </source>
</evidence>
<dbReference type="GO" id="GO:0016020">
    <property type="term" value="C:membrane"/>
    <property type="evidence" value="ECO:0007669"/>
    <property type="project" value="UniProtKB-SubCell"/>
</dbReference>
<organism evidence="13 14">
    <name type="scientific">Actinoalloteichus hoggarensis</name>
    <dbReference type="NCBI Taxonomy" id="1470176"/>
    <lineage>
        <taxon>Bacteria</taxon>
        <taxon>Bacillati</taxon>
        <taxon>Actinomycetota</taxon>
        <taxon>Actinomycetes</taxon>
        <taxon>Pseudonocardiales</taxon>
        <taxon>Pseudonocardiaceae</taxon>
        <taxon>Actinoalloteichus</taxon>
    </lineage>
</organism>
<dbReference type="GO" id="GO:0048038">
    <property type="term" value="F:quinone binding"/>
    <property type="evidence" value="ECO:0007669"/>
    <property type="project" value="UniProtKB-KW"/>
</dbReference>